<dbReference type="PANTHER" id="PTHR10846">
    <property type="entry name" value="SODIUM/POTASSIUM/CALCIUM EXCHANGER"/>
    <property type="match status" value="1"/>
</dbReference>
<organism evidence="7 8">
    <name type="scientific">Candidatus Bipolaricaulis anaerobius</name>
    <dbReference type="NCBI Taxonomy" id="2026885"/>
    <lineage>
        <taxon>Bacteria</taxon>
        <taxon>Candidatus Bipolaricaulota</taxon>
        <taxon>Candidatus Bipolaricaulia</taxon>
        <taxon>Candidatus Bipolaricaulales</taxon>
        <taxon>Candidatus Bipolaricaulaceae</taxon>
        <taxon>Candidatus Bipolaricaulis</taxon>
    </lineage>
</organism>
<feature type="transmembrane region" description="Helical" evidence="5">
    <location>
        <begin position="32"/>
        <end position="55"/>
    </location>
</feature>
<dbReference type="OrthoDB" id="9794225at2"/>
<dbReference type="InterPro" id="IPR004837">
    <property type="entry name" value="NaCa_Exmemb"/>
</dbReference>
<feature type="transmembrane region" description="Helical" evidence="5">
    <location>
        <begin position="123"/>
        <end position="145"/>
    </location>
</feature>
<feature type="transmembrane region" description="Helical" evidence="5">
    <location>
        <begin position="198"/>
        <end position="217"/>
    </location>
</feature>
<evidence type="ECO:0000256" key="4">
    <source>
        <dbReference type="ARBA" id="ARBA00023136"/>
    </source>
</evidence>
<comment type="subcellular location">
    <subcellularLocation>
        <location evidence="1">Membrane</location>
        <topology evidence="1">Multi-pass membrane protein</topology>
    </subcellularLocation>
</comment>
<feature type="transmembrane region" description="Helical" evidence="5">
    <location>
        <begin position="67"/>
        <end position="86"/>
    </location>
</feature>
<evidence type="ECO:0000259" key="6">
    <source>
        <dbReference type="Pfam" id="PF01699"/>
    </source>
</evidence>
<keyword evidence="3 5" id="KW-1133">Transmembrane helix</keyword>
<evidence type="ECO:0000313" key="8">
    <source>
        <dbReference type="Proteomes" id="UP000249818"/>
    </source>
</evidence>
<feature type="transmembrane region" description="Helical" evidence="5">
    <location>
        <begin position="98"/>
        <end position="117"/>
    </location>
</feature>
<dbReference type="AlphaFoldDB" id="A0A2X3MM83"/>
<dbReference type="GO" id="GO:0006874">
    <property type="term" value="P:intracellular calcium ion homeostasis"/>
    <property type="evidence" value="ECO:0007669"/>
    <property type="project" value="TreeGrafter"/>
</dbReference>
<dbReference type="GO" id="GO:0005262">
    <property type="term" value="F:calcium channel activity"/>
    <property type="evidence" value="ECO:0007669"/>
    <property type="project" value="TreeGrafter"/>
</dbReference>
<dbReference type="Pfam" id="PF01699">
    <property type="entry name" value="Na_Ca_ex"/>
    <property type="match status" value="2"/>
</dbReference>
<proteinExistence type="predicted"/>
<dbReference type="InterPro" id="IPR004481">
    <property type="entry name" value="K/Na/Ca-exchanger"/>
</dbReference>
<feature type="transmembrane region" description="Helical" evidence="5">
    <location>
        <begin position="173"/>
        <end position="192"/>
    </location>
</feature>
<keyword evidence="8" id="KW-1185">Reference proteome</keyword>
<accession>A0A2X3MM83</accession>
<dbReference type="PANTHER" id="PTHR10846:SF8">
    <property type="entry name" value="INNER MEMBRANE PROTEIN YRBG"/>
    <property type="match status" value="1"/>
</dbReference>
<dbReference type="GO" id="GO:0008273">
    <property type="term" value="F:calcium, potassium:sodium antiporter activity"/>
    <property type="evidence" value="ECO:0007669"/>
    <property type="project" value="TreeGrafter"/>
</dbReference>
<feature type="domain" description="Sodium/calcium exchanger membrane region" evidence="6">
    <location>
        <begin position="1"/>
        <end position="133"/>
    </location>
</feature>
<evidence type="ECO:0000256" key="3">
    <source>
        <dbReference type="ARBA" id="ARBA00022989"/>
    </source>
</evidence>
<dbReference type="Proteomes" id="UP000249818">
    <property type="component" value="Chromosome BARAN1"/>
</dbReference>
<dbReference type="EMBL" id="LS483254">
    <property type="protein sequence ID" value="SQD93235.1"/>
    <property type="molecule type" value="Genomic_DNA"/>
</dbReference>
<feature type="transmembrane region" description="Helical" evidence="5">
    <location>
        <begin position="304"/>
        <end position="323"/>
    </location>
</feature>
<protein>
    <submittedName>
        <fullName evidence="7">Putative Cation antiporter (Na+/Ca2+)</fullName>
    </submittedName>
</protein>
<dbReference type="GO" id="GO:0005886">
    <property type="term" value="C:plasma membrane"/>
    <property type="evidence" value="ECO:0007669"/>
    <property type="project" value="TreeGrafter"/>
</dbReference>
<feature type="transmembrane region" description="Helical" evidence="5">
    <location>
        <begin position="272"/>
        <end position="292"/>
    </location>
</feature>
<sequence>MFLASAAVVVRSGLRLSNAGDRLAEATGIGRLWVGTILLALATSLPELVTNLAAVHLDAPDLAGGNILGANMLNIVVLVALVSLFPRVVIRPMERDQIWLVVTALILTGAVPVLVAIGGRVNLGPVSLGTAFILGGYLIGMAVVYRTRSCQPAPAPTSADQDPEEAPPTVRGAWARFGLATAGVLIAAPALAVSADQLATILGIAGSFMGVLAVALVTTMPELSVTWGALRLGSATMALGNVYGSCAFNVLILGIADLMYPKPIFLALDQSHIAAGVGAFLLMGLGPAFLALRTRGKLALSQALAVVMALGWGGLMYLVLTLAQ</sequence>
<evidence type="ECO:0000256" key="2">
    <source>
        <dbReference type="ARBA" id="ARBA00022692"/>
    </source>
</evidence>
<keyword evidence="2 5" id="KW-0812">Transmembrane</keyword>
<reference evidence="8" key="1">
    <citation type="submission" date="2018-05" db="EMBL/GenBank/DDBJ databases">
        <authorList>
            <person name="Hao L."/>
        </authorList>
    </citation>
    <scope>NUCLEOTIDE SEQUENCE [LARGE SCALE GENOMIC DNA]</scope>
</reference>
<name>A0A2X3MM83_9BACT</name>
<evidence type="ECO:0000256" key="1">
    <source>
        <dbReference type="ARBA" id="ARBA00004141"/>
    </source>
</evidence>
<evidence type="ECO:0000313" key="7">
    <source>
        <dbReference type="EMBL" id="SQD93235.1"/>
    </source>
</evidence>
<dbReference type="InterPro" id="IPR044880">
    <property type="entry name" value="NCX_ion-bd_dom_sf"/>
</dbReference>
<keyword evidence="4 5" id="KW-0472">Membrane</keyword>
<feature type="domain" description="Sodium/calcium exchanger membrane region" evidence="6">
    <location>
        <begin position="173"/>
        <end position="320"/>
    </location>
</feature>
<dbReference type="Gene3D" id="1.20.1420.30">
    <property type="entry name" value="NCX, central ion-binding region"/>
    <property type="match status" value="1"/>
</dbReference>
<evidence type="ECO:0000256" key="5">
    <source>
        <dbReference type="SAM" id="Phobius"/>
    </source>
</evidence>
<dbReference type="RefSeq" id="WP_122031630.1">
    <property type="nucleotide sequence ID" value="NZ_LS483254.1"/>
</dbReference>
<gene>
    <name evidence="7" type="ORF">BARAN1_1213</name>
</gene>
<dbReference type="KEGG" id="bana:BARAN1_1213"/>
<feature type="transmembrane region" description="Helical" evidence="5">
    <location>
        <begin position="238"/>
        <end position="260"/>
    </location>
</feature>